<dbReference type="PROSITE" id="PS51786">
    <property type="entry name" value="LON_PROTEOLYTIC"/>
    <property type="match status" value="1"/>
</dbReference>
<dbReference type="RefSeq" id="WP_068440781.1">
    <property type="nucleotide sequence ID" value="NZ_CP013862.1"/>
</dbReference>
<keyword evidence="2" id="KW-1133">Transmembrane helix</keyword>
<feature type="domain" description="PDZ" evidence="3">
    <location>
        <begin position="101"/>
        <end position="187"/>
    </location>
</feature>
<dbReference type="Pfam" id="PF05362">
    <property type="entry name" value="Lon_C"/>
    <property type="match status" value="1"/>
</dbReference>
<dbReference type="EC" id="3.4.21.53" evidence="1"/>
<evidence type="ECO:0000256" key="1">
    <source>
        <dbReference type="PROSITE-ProRule" id="PRU01122"/>
    </source>
</evidence>
<dbReference type="KEGG" id="lao:AOX59_01400"/>
<dbReference type="SUPFAM" id="SSF50156">
    <property type="entry name" value="PDZ domain-like"/>
    <property type="match status" value="1"/>
</dbReference>
<dbReference type="InterPro" id="IPR008269">
    <property type="entry name" value="Lon_proteolytic"/>
</dbReference>
<dbReference type="Proteomes" id="UP000050331">
    <property type="component" value="Chromosome"/>
</dbReference>
<evidence type="ECO:0000313" key="6">
    <source>
        <dbReference type="Proteomes" id="UP000050331"/>
    </source>
</evidence>
<dbReference type="InterPro" id="IPR036034">
    <property type="entry name" value="PDZ_sf"/>
</dbReference>
<dbReference type="PANTHER" id="PTHR10046">
    <property type="entry name" value="ATP DEPENDENT LON PROTEASE FAMILY MEMBER"/>
    <property type="match status" value="1"/>
</dbReference>
<dbReference type="AlphaFoldDB" id="A0A0U3NKR2"/>
<keyword evidence="1" id="KW-0720">Serine protease</keyword>
<gene>
    <name evidence="5" type="ORF">AOX59_01400</name>
</gene>
<dbReference type="EMBL" id="CP013862">
    <property type="protein sequence ID" value="ALX47371.1"/>
    <property type="molecule type" value="Genomic_DNA"/>
</dbReference>
<dbReference type="GO" id="GO:0005524">
    <property type="term" value="F:ATP binding"/>
    <property type="evidence" value="ECO:0007669"/>
    <property type="project" value="InterPro"/>
</dbReference>
<dbReference type="Pfam" id="PF13180">
    <property type="entry name" value="PDZ_2"/>
    <property type="match status" value="1"/>
</dbReference>
<evidence type="ECO:0000313" key="5">
    <source>
        <dbReference type="EMBL" id="ALX47371.1"/>
    </source>
</evidence>
<dbReference type="InterPro" id="IPR020568">
    <property type="entry name" value="Ribosomal_Su5_D2-typ_SF"/>
</dbReference>
<keyword evidence="1" id="KW-0378">Hydrolase</keyword>
<dbReference type="NCBIfam" id="NF041438">
    <property type="entry name" value="SepM_fam_S16"/>
    <property type="match status" value="1"/>
</dbReference>
<sequence length="342" mass="37396">MRFTKKHIIYLILVIAIAFFISAYKLPFYVYKPGGADALNPIVEVAEGYQSEGDMHLVTIRGGQATPVQYLMAKIMPHQEIQPLREVRPEGVSQDEYFHAQLQMMESSQEASTVVAYEAAGEDITIDYNGVYVVSVIDGMPAEGILQSGDRITAIDGEEIDEANDLIDYVDNKKAGDTITVNVVRDEEELEKDVTLEAFPDIDNKAGVGIQLVTDRSVEVNPEVNFSSGSIGGPSAGLMFSLEIYDQLTDVDLTKGYEVAGTGEVDYQGNVMRIGGVDKKVIAADREGCDIFFAANNNGNEDSNYENAVKTAEEIGTDMEIVPVNTFEDALDYLKNLDSAKA</sequence>
<keyword evidence="2" id="KW-0472">Membrane</keyword>
<evidence type="ECO:0000259" key="4">
    <source>
        <dbReference type="PROSITE" id="PS51786"/>
    </source>
</evidence>
<proteinExistence type="inferred from homology"/>
<keyword evidence="2" id="KW-0812">Transmembrane</keyword>
<reference evidence="5 6" key="1">
    <citation type="submission" date="2016-01" db="EMBL/GenBank/DDBJ databases">
        <title>Complete genome sequence of strain Lentibacillus amyloliquefaciens LAM0015T isolated from saline sediment.</title>
        <authorList>
            <person name="Wang J.-L."/>
            <person name="He M.-X."/>
        </authorList>
    </citation>
    <scope>NUCLEOTIDE SEQUENCE [LARGE SCALE GENOMIC DNA]</scope>
    <source>
        <strain evidence="5 6">LAM0015</strain>
    </source>
</reference>
<feature type="active site" evidence="1">
    <location>
        <position position="280"/>
    </location>
</feature>
<keyword evidence="1" id="KW-0645">Protease</keyword>
<keyword evidence="6" id="KW-1185">Reference proteome</keyword>
<dbReference type="Gene3D" id="3.30.230.10">
    <property type="match status" value="1"/>
</dbReference>
<feature type="transmembrane region" description="Helical" evidence="2">
    <location>
        <begin position="7"/>
        <end position="24"/>
    </location>
</feature>
<comment type="similarity">
    <text evidence="1">Belongs to the peptidase S16 family.</text>
</comment>
<accession>A0A0U3NKR2</accession>
<dbReference type="OrthoDB" id="2356897at2"/>
<feature type="active site" evidence="1">
    <location>
        <position position="235"/>
    </location>
</feature>
<comment type="catalytic activity">
    <reaction evidence="1">
        <text>Hydrolysis of proteins in presence of ATP.</text>
        <dbReference type="EC" id="3.4.21.53"/>
    </reaction>
</comment>
<dbReference type="GO" id="GO:0004252">
    <property type="term" value="F:serine-type endopeptidase activity"/>
    <property type="evidence" value="ECO:0007669"/>
    <property type="project" value="UniProtKB-UniRule"/>
</dbReference>
<organism evidence="5 6">
    <name type="scientific">Lentibacillus amyloliquefaciens</name>
    <dbReference type="NCBI Taxonomy" id="1472767"/>
    <lineage>
        <taxon>Bacteria</taxon>
        <taxon>Bacillati</taxon>
        <taxon>Bacillota</taxon>
        <taxon>Bacilli</taxon>
        <taxon>Bacillales</taxon>
        <taxon>Bacillaceae</taxon>
        <taxon>Lentibacillus</taxon>
    </lineage>
</organism>
<dbReference type="GO" id="GO:0006508">
    <property type="term" value="P:proteolysis"/>
    <property type="evidence" value="ECO:0007669"/>
    <property type="project" value="UniProtKB-KW"/>
</dbReference>
<dbReference type="GO" id="GO:0004176">
    <property type="term" value="F:ATP-dependent peptidase activity"/>
    <property type="evidence" value="ECO:0007669"/>
    <property type="project" value="UniProtKB-UniRule"/>
</dbReference>
<dbReference type="STRING" id="1472767.AOX59_01400"/>
<dbReference type="GO" id="GO:0030163">
    <property type="term" value="P:protein catabolic process"/>
    <property type="evidence" value="ECO:0007669"/>
    <property type="project" value="InterPro"/>
</dbReference>
<protein>
    <recommendedName>
        <fullName evidence="1">endopeptidase La</fullName>
        <ecNumber evidence="1">3.4.21.53</ecNumber>
    </recommendedName>
</protein>
<dbReference type="SMART" id="SM00228">
    <property type="entry name" value="PDZ"/>
    <property type="match status" value="1"/>
</dbReference>
<feature type="domain" description="Lon proteolytic" evidence="4">
    <location>
        <begin position="227"/>
        <end position="337"/>
    </location>
</feature>
<dbReference type="InterPro" id="IPR001478">
    <property type="entry name" value="PDZ"/>
</dbReference>
<dbReference type="InterPro" id="IPR027065">
    <property type="entry name" value="Lon_Prtase"/>
</dbReference>
<dbReference type="PROSITE" id="PS50106">
    <property type="entry name" value="PDZ"/>
    <property type="match status" value="1"/>
</dbReference>
<evidence type="ECO:0000259" key="3">
    <source>
        <dbReference type="PROSITE" id="PS50106"/>
    </source>
</evidence>
<dbReference type="InterPro" id="IPR014721">
    <property type="entry name" value="Ribsml_uS5_D2-typ_fold_subgr"/>
</dbReference>
<dbReference type="SUPFAM" id="SSF54211">
    <property type="entry name" value="Ribosomal protein S5 domain 2-like"/>
    <property type="match status" value="1"/>
</dbReference>
<name>A0A0U3NKR2_9BACI</name>
<evidence type="ECO:0000256" key="2">
    <source>
        <dbReference type="SAM" id="Phobius"/>
    </source>
</evidence>